<dbReference type="Pfam" id="PF01554">
    <property type="entry name" value="MatE"/>
    <property type="match status" value="2"/>
</dbReference>
<dbReference type="PANTHER" id="PTHR43298:SF2">
    <property type="entry name" value="FMN_FAD EXPORTER YEEO-RELATED"/>
    <property type="match status" value="1"/>
</dbReference>
<dbReference type="OrthoDB" id="9780160at2"/>
<feature type="transmembrane region" description="Helical" evidence="2">
    <location>
        <begin position="175"/>
        <end position="196"/>
    </location>
</feature>
<feature type="transmembrane region" description="Helical" evidence="2">
    <location>
        <begin position="110"/>
        <end position="135"/>
    </location>
</feature>
<dbReference type="GO" id="GO:0042910">
    <property type="term" value="F:xenobiotic transmembrane transporter activity"/>
    <property type="evidence" value="ECO:0007669"/>
    <property type="project" value="InterPro"/>
</dbReference>
<feature type="transmembrane region" description="Helical" evidence="2">
    <location>
        <begin position="361"/>
        <end position="381"/>
    </location>
</feature>
<feature type="transmembrane region" description="Helical" evidence="2">
    <location>
        <begin position="32"/>
        <end position="54"/>
    </location>
</feature>
<gene>
    <name evidence="3" type="ORF">CHR90_16350</name>
</gene>
<feature type="transmembrane region" description="Helical" evidence="2">
    <location>
        <begin position="202"/>
        <end position="226"/>
    </location>
</feature>
<evidence type="ECO:0000313" key="3">
    <source>
        <dbReference type="EMBL" id="OYQ17514.1"/>
    </source>
</evidence>
<organism evidence="3 4">
    <name type="scientific">Elstera cyanobacteriorum</name>
    <dbReference type="NCBI Taxonomy" id="2022747"/>
    <lineage>
        <taxon>Bacteria</taxon>
        <taxon>Pseudomonadati</taxon>
        <taxon>Pseudomonadota</taxon>
        <taxon>Alphaproteobacteria</taxon>
        <taxon>Rhodospirillales</taxon>
        <taxon>Rhodospirillaceae</taxon>
        <taxon>Elstera</taxon>
    </lineage>
</organism>
<dbReference type="InterPro" id="IPR050222">
    <property type="entry name" value="MATE_MdtK"/>
</dbReference>
<feature type="transmembrane region" description="Helical" evidence="2">
    <location>
        <begin position="280"/>
        <end position="302"/>
    </location>
</feature>
<feature type="transmembrane region" description="Helical" evidence="2">
    <location>
        <begin position="429"/>
        <end position="452"/>
    </location>
</feature>
<reference evidence="3 4" key="1">
    <citation type="submission" date="2017-07" db="EMBL/GenBank/DDBJ databases">
        <title>Elstera cyanobacteriorum sp. nov., a novel bacterium isolated from cyanobacterial aggregates in a eutrophic lake.</title>
        <authorList>
            <person name="Cai H."/>
        </authorList>
    </citation>
    <scope>NUCLEOTIDE SEQUENCE [LARGE SCALE GENOMIC DNA]</scope>
    <source>
        <strain evidence="3 4">TH019</strain>
    </source>
</reference>
<comment type="caution">
    <text evidence="3">The sequence shown here is derived from an EMBL/GenBank/DDBJ whole genome shotgun (WGS) entry which is preliminary data.</text>
</comment>
<feature type="transmembrane region" description="Helical" evidence="2">
    <location>
        <begin position="147"/>
        <end position="168"/>
    </location>
</feature>
<keyword evidence="1" id="KW-0813">Transport</keyword>
<evidence type="ECO:0000256" key="2">
    <source>
        <dbReference type="SAM" id="Phobius"/>
    </source>
</evidence>
<keyword evidence="2" id="KW-1133">Transmembrane helix</keyword>
<feature type="transmembrane region" description="Helical" evidence="2">
    <location>
        <begin position="247"/>
        <end position="268"/>
    </location>
</feature>
<dbReference type="GO" id="GO:0005886">
    <property type="term" value="C:plasma membrane"/>
    <property type="evidence" value="ECO:0007669"/>
    <property type="project" value="TreeGrafter"/>
</dbReference>
<sequence length="463" mass="47634">MSAEPMIGAPASGGLPHASLSLVAQALASLKLAVPIIIGQLALIGLNVVATLLMGRIGTQAMAAGVLGNAFFFSMAVIANGILSSTGVMVAQAEGRGDPQRAAGYAQRGLLLALLLSVPACAVLIGAPYFLAAIGQAPAQVALTGRYLGTLAFAMVPYAMVLALRYFLAAVERPMMGTVTAIFGVGVEFIVGQMLLPMGVAGVGLAVAAGCLAMLLGMLVYLRLSVPLQVYGLFQRGRAQAGQMGDLWRIGWPMGVAFGAETLFFMLTTTLAGYFTLPEIAAHSIGYQSIITAFMIAVGLSHATMVRVARAAGEGDIVAVRRIGWAGIMLGWLGMGGTGLVLALGGRWIAARFLDPAVGDAATVFDFAAPLLVIAALFQLFDGTQAIAAGALRGLKDTRGPMVIGLIAYWPVGMASGALLAFTLDLRLIGLWSGLALGLAVAAVALTVRFHVRSRHLPASAKG</sequence>
<evidence type="ECO:0000256" key="1">
    <source>
        <dbReference type="ARBA" id="ARBA00022448"/>
    </source>
</evidence>
<name>A0A255XM88_9PROT</name>
<feature type="transmembrane region" description="Helical" evidence="2">
    <location>
        <begin position="323"/>
        <end position="349"/>
    </location>
</feature>
<dbReference type="InterPro" id="IPR002528">
    <property type="entry name" value="MATE_fam"/>
</dbReference>
<feature type="transmembrane region" description="Helical" evidence="2">
    <location>
        <begin position="66"/>
        <end position="90"/>
    </location>
</feature>
<accession>A0A255XM88</accession>
<dbReference type="NCBIfam" id="TIGR00797">
    <property type="entry name" value="matE"/>
    <property type="match status" value="1"/>
</dbReference>
<proteinExistence type="predicted"/>
<protein>
    <submittedName>
        <fullName evidence="3">Uncharacterized protein</fullName>
    </submittedName>
</protein>
<dbReference type="EMBL" id="NOXS01000034">
    <property type="protein sequence ID" value="OYQ17514.1"/>
    <property type="molecule type" value="Genomic_DNA"/>
</dbReference>
<dbReference type="AlphaFoldDB" id="A0A255XM88"/>
<dbReference type="PANTHER" id="PTHR43298">
    <property type="entry name" value="MULTIDRUG RESISTANCE PROTEIN NORM-RELATED"/>
    <property type="match status" value="1"/>
</dbReference>
<keyword evidence="2" id="KW-0472">Membrane</keyword>
<evidence type="ECO:0000313" key="4">
    <source>
        <dbReference type="Proteomes" id="UP000216361"/>
    </source>
</evidence>
<keyword evidence="4" id="KW-1185">Reference proteome</keyword>
<keyword evidence="2" id="KW-0812">Transmembrane</keyword>
<feature type="transmembrane region" description="Helical" evidence="2">
    <location>
        <begin position="402"/>
        <end position="423"/>
    </location>
</feature>
<dbReference type="GO" id="GO:0015297">
    <property type="term" value="F:antiporter activity"/>
    <property type="evidence" value="ECO:0007669"/>
    <property type="project" value="InterPro"/>
</dbReference>
<dbReference type="Proteomes" id="UP000216361">
    <property type="component" value="Unassembled WGS sequence"/>
</dbReference>